<dbReference type="AlphaFoldDB" id="A0A0B3Z1C4"/>
<feature type="domain" description="RNA polymerase sigma-70 region 2" evidence="5">
    <location>
        <begin position="38"/>
        <end position="104"/>
    </location>
</feature>
<evidence type="ECO:0000256" key="3">
    <source>
        <dbReference type="ARBA" id="ARBA00023082"/>
    </source>
</evidence>
<comment type="caution">
    <text evidence="7">The sequence shown here is derived from an EMBL/GenBank/DDBJ whole genome shotgun (WGS) entry which is preliminary data.</text>
</comment>
<dbReference type="PANTHER" id="PTHR43133">
    <property type="entry name" value="RNA POLYMERASE ECF-TYPE SIGMA FACTO"/>
    <property type="match status" value="1"/>
</dbReference>
<dbReference type="Pfam" id="PF04542">
    <property type="entry name" value="Sigma70_r2"/>
    <property type="match status" value="1"/>
</dbReference>
<proteinExistence type="inferred from homology"/>
<dbReference type="PANTHER" id="PTHR43133:SF46">
    <property type="entry name" value="RNA POLYMERASE SIGMA-70 FACTOR ECF SUBFAMILY"/>
    <property type="match status" value="1"/>
</dbReference>
<dbReference type="GO" id="GO:0016987">
    <property type="term" value="F:sigma factor activity"/>
    <property type="evidence" value="ECO:0007669"/>
    <property type="project" value="UniProtKB-KW"/>
</dbReference>
<evidence type="ECO:0000259" key="6">
    <source>
        <dbReference type="Pfam" id="PF08281"/>
    </source>
</evidence>
<dbReference type="InterPro" id="IPR014284">
    <property type="entry name" value="RNA_pol_sigma-70_dom"/>
</dbReference>
<dbReference type="SUPFAM" id="SSF88659">
    <property type="entry name" value="Sigma3 and sigma4 domains of RNA polymerase sigma factors"/>
    <property type="match status" value="1"/>
</dbReference>
<dbReference type="Pfam" id="PF08281">
    <property type="entry name" value="Sigma70_r4_2"/>
    <property type="match status" value="1"/>
</dbReference>
<feature type="domain" description="RNA polymerase sigma factor 70 region 4 type 2" evidence="6">
    <location>
        <begin position="131"/>
        <end position="182"/>
    </location>
</feature>
<dbReference type="EMBL" id="JWLW01000023">
    <property type="protein sequence ID" value="KHT50815.1"/>
    <property type="molecule type" value="Genomic_DNA"/>
</dbReference>
<dbReference type="RefSeq" id="WP_039221764.1">
    <property type="nucleotide sequence ID" value="NZ_JWLW01000023.1"/>
</dbReference>
<gene>
    <name evidence="7" type="ORF">RJ41_13645</name>
</gene>
<organism evidence="7 8">
    <name type="scientific">Alteromonas marina</name>
    <dbReference type="NCBI Taxonomy" id="203795"/>
    <lineage>
        <taxon>Bacteria</taxon>
        <taxon>Pseudomonadati</taxon>
        <taxon>Pseudomonadota</taxon>
        <taxon>Gammaproteobacteria</taxon>
        <taxon>Alteromonadales</taxon>
        <taxon>Alteromonadaceae</taxon>
        <taxon>Alteromonas/Salinimonas group</taxon>
        <taxon>Alteromonas</taxon>
    </lineage>
</organism>
<dbReference type="GO" id="GO:0003677">
    <property type="term" value="F:DNA binding"/>
    <property type="evidence" value="ECO:0007669"/>
    <property type="project" value="InterPro"/>
</dbReference>
<evidence type="ECO:0000259" key="5">
    <source>
        <dbReference type="Pfam" id="PF04542"/>
    </source>
</evidence>
<dbReference type="NCBIfam" id="TIGR02937">
    <property type="entry name" value="sigma70-ECF"/>
    <property type="match status" value="1"/>
</dbReference>
<dbReference type="InterPro" id="IPR039425">
    <property type="entry name" value="RNA_pol_sigma-70-like"/>
</dbReference>
<evidence type="ECO:0000313" key="8">
    <source>
        <dbReference type="Proteomes" id="UP000031197"/>
    </source>
</evidence>
<dbReference type="InterPro" id="IPR013324">
    <property type="entry name" value="RNA_pol_sigma_r3/r4-like"/>
</dbReference>
<sequence length="191" mass="21910">MEHTQQRVVHANVVFGNKSENELISKAKKGDKQAFRSLYDEHIGRVYALCYRLTGEKGMAEDASQEVFIQLWKKLGNFDGQSQFSTWLHSVTANITISYMRKQKGWVQRMFNLENSGINEMPAEENSTDVDLEALVIRLPERARMVFVLHALEGYRHEDIASMLNMAVGSSKAQFFRAKQLLKDFMGVDDE</sequence>
<dbReference type="InterPro" id="IPR013249">
    <property type="entry name" value="RNA_pol_sigma70_r4_t2"/>
</dbReference>
<evidence type="ECO:0000256" key="1">
    <source>
        <dbReference type="ARBA" id="ARBA00010641"/>
    </source>
</evidence>
<dbReference type="InterPro" id="IPR007627">
    <property type="entry name" value="RNA_pol_sigma70_r2"/>
</dbReference>
<evidence type="ECO:0000256" key="4">
    <source>
        <dbReference type="ARBA" id="ARBA00023163"/>
    </source>
</evidence>
<dbReference type="OrthoDB" id="9780326at2"/>
<dbReference type="InterPro" id="IPR036388">
    <property type="entry name" value="WH-like_DNA-bd_sf"/>
</dbReference>
<dbReference type="Proteomes" id="UP000031197">
    <property type="component" value="Unassembled WGS sequence"/>
</dbReference>
<evidence type="ECO:0000256" key="2">
    <source>
        <dbReference type="ARBA" id="ARBA00023015"/>
    </source>
</evidence>
<name>A0A0B3Z1C4_9ALTE</name>
<keyword evidence="4" id="KW-0804">Transcription</keyword>
<accession>A0A0B3Z1C4</accession>
<keyword evidence="3" id="KW-0731">Sigma factor</keyword>
<comment type="similarity">
    <text evidence="1">Belongs to the sigma-70 factor family. ECF subfamily.</text>
</comment>
<dbReference type="GO" id="GO:0006352">
    <property type="term" value="P:DNA-templated transcription initiation"/>
    <property type="evidence" value="ECO:0007669"/>
    <property type="project" value="InterPro"/>
</dbReference>
<keyword evidence="2" id="KW-0805">Transcription regulation</keyword>
<evidence type="ECO:0000313" key="7">
    <source>
        <dbReference type="EMBL" id="KHT50815.1"/>
    </source>
</evidence>
<dbReference type="Gene3D" id="1.10.10.10">
    <property type="entry name" value="Winged helix-like DNA-binding domain superfamily/Winged helix DNA-binding domain"/>
    <property type="match status" value="1"/>
</dbReference>
<dbReference type="Gene3D" id="1.10.1740.10">
    <property type="match status" value="1"/>
</dbReference>
<protein>
    <submittedName>
        <fullName evidence="7">RNA polymerase sigma 70</fullName>
    </submittedName>
</protein>
<keyword evidence="8" id="KW-1185">Reference proteome</keyword>
<dbReference type="SUPFAM" id="SSF88946">
    <property type="entry name" value="Sigma2 domain of RNA polymerase sigma factors"/>
    <property type="match status" value="1"/>
</dbReference>
<reference evidence="7 8" key="1">
    <citation type="submission" date="2014-12" db="EMBL/GenBank/DDBJ databases">
        <title>Genome sequencing of Alteromonas marina AD001.</title>
        <authorList>
            <person name="Adrian T.G.S."/>
            <person name="Chan K.G."/>
        </authorList>
    </citation>
    <scope>NUCLEOTIDE SEQUENCE [LARGE SCALE GENOMIC DNA]</scope>
    <source>
        <strain evidence="7 8">AD001</strain>
    </source>
</reference>
<dbReference type="InterPro" id="IPR013325">
    <property type="entry name" value="RNA_pol_sigma_r2"/>
</dbReference>